<comment type="subcellular location">
    <subcellularLocation>
        <location evidence="1">Cytoplasm</location>
    </subcellularLocation>
</comment>
<organism evidence="11 12">
    <name type="scientific">Lampropedia hyalina DSM 16112</name>
    <dbReference type="NCBI Taxonomy" id="1122156"/>
    <lineage>
        <taxon>Bacteria</taxon>
        <taxon>Pseudomonadati</taxon>
        <taxon>Pseudomonadota</taxon>
        <taxon>Betaproteobacteria</taxon>
        <taxon>Burkholderiales</taxon>
        <taxon>Comamonadaceae</taxon>
        <taxon>Lampropedia</taxon>
    </lineage>
</organism>
<feature type="region of interest" description="Disordered" evidence="10">
    <location>
        <begin position="1"/>
        <end position="21"/>
    </location>
</feature>
<dbReference type="GO" id="GO:0005737">
    <property type="term" value="C:cytoplasm"/>
    <property type="evidence" value="ECO:0007669"/>
    <property type="project" value="UniProtKB-SubCell"/>
</dbReference>
<evidence type="ECO:0000256" key="8">
    <source>
        <dbReference type="ARBA" id="ARBA00022691"/>
    </source>
</evidence>
<dbReference type="SUPFAM" id="SSF53335">
    <property type="entry name" value="S-adenosyl-L-methionine-dependent methyltransferases"/>
    <property type="match status" value="1"/>
</dbReference>
<evidence type="ECO:0000313" key="11">
    <source>
        <dbReference type="EMBL" id="SHF64356.1"/>
    </source>
</evidence>
<proteinExistence type="inferred from homology"/>
<dbReference type="STRING" id="1122156.SAMN02745117_02351"/>
<comment type="similarity">
    <text evidence="2">Belongs to the methyltransferase superfamily. L-isoaspartyl/D-aspartyl protein methyltransferase family.</text>
</comment>
<evidence type="ECO:0000256" key="6">
    <source>
        <dbReference type="ARBA" id="ARBA00022603"/>
    </source>
</evidence>
<dbReference type="GO" id="GO:0030091">
    <property type="term" value="P:protein repair"/>
    <property type="evidence" value="ECO:0007669"/>
    <property type="project" value="UniProtKB-UniRule"/>
</dbReference>
<evidence type="ECO:0000256" key="4">
    <source>
        <dbReference type="ARBA" id="ARBA00013346"/>
    </source>
</evidence>
<evidence type="ECO:0000256" key="5">
    <source>
        <dbReference type="ARBA" id="ARBA00022490"/>
    </source>
</evidence>
<evidence type="ECO:0000256" key="10">
    <source>
        <dbReference type="SAM" id="MobiDB-lite"/>
    </source>
</evidence>
<dbReference type="EMBL" id="FQUZ01000032">
    <property type="protein sequence ID" value="SHF64356.1"/>
    <property type="molecule type" value="Genomic_DNA"/>
</dbReference>
<keyword evidence="8" id="KW-0949">S-adenosyl-L-methionine</keyword>
<keyword evidence="7 11" id="KW-0808">Transferase</keyword>
<evidence type="ECO:0000256" key="2">
    <source>
        <dbReference type="ARBA" id="ARBA00005369"/>
    </source>
</evidence>
<dbReference type="AlphaFoldDB" id="A0A1M5DBN7"/>
<dbReference type="PANTHER" id="PTHR11579:SF0">
    <property type="entry name" value="PROTEIN-L-ISOASPARTATE(D-ASPARTATE) O-METHYLTRANSFERASE"/>
    <property type="match status" value="1"/>
</dbReference>
<sequence length="234" mass="24831">MNGIAPSSRLAPASRAHPANQQAAKERMLGRLAAAGHCASVLHAMGQIDRHNFVPPRLASKAYDESSLPIGFEQTISKPSMIARVLSLLIPEDAPSGFRLPGRVLEIGTGCGYQAAVLSKIATEVYSMERIKGLHECARDNLRELRLVNLHLLFGDGMAGYAKGAPYTAIVSAAAGAAIPNAWLEQLAVGGRIIAPTQSDTGHQLLMVLDKTATGIRQFALEAVRFVPLKSGTS</sequence>
<dbReference type="GO" id="GO:0032259">
    <property type="term" value="P:methylation"/>
    <property type="evidence" value="ECO:0007669"/>
    <property type="project" value="UniProtKB-KW"/>
</dbReference>
<dbReference type="InterPro" id="IPR000682">
    <property type="entry name" value="PCMT"/>
</dbReference>
<dbReference type="InterPro" id="IPR029063">
    <property type="entry name" value="SAM-dependent_MTases_sf"/>
</dbReference>
<dbReference type="OrthoDB" id="9810066at2"/>
<evidence type="ECO:0000256" key="7">
    <source>
        <dbReference type="ARBA" id="ARBA00022679"/>
    </source>
</evidence>
<dbReference type="NCBIfam" id="NF001453">
    <property type="entry name" value="PRK00312.1"/>
    <property type="match status" value="1"/>
</dbReference>
<keyword evidence="5" id="KW-0963">Cytoplasm</keyword>
<protein>
    <recommendedName>
        <fullName evidence="4 9">Protein-L-isoaspartate O-methyltransferase</fullName>
        <ecNumber evidence="3 9">2.1.1.77</ecNumber>
    </recommendedName>
</protein>
<name>A0A1M5DBN7_9BURK</name>
<evidence type="ECO:0000256" key="3">
    <source>
        <dbReference type="ARBA" id="ARBA00011890"/>
    </source>
</evidence>
<reference evidence="11 12" key="1">
    <citation type="submission" date="2016-11" db="EMBL/GenBank/DDBJ databases">
        <authorList>
            <person name="Jaros S."/>
            <person name="Januszkiewicz K."/>
            <person name="Wedrychowicz H."/>
        </authorList>
    </citation>
    <scope>NUCLEOTIDE SEQUENCE [LARGE SCALE GENOMIC DNA]</scope>
    <source>
        <strain evidence="11 12">DSM 16112</strain>
    </source>
</reference>
<dbReference type="Pfam" id="PF01135">
    <property type="entry name" value="PCMT"/>
    <property type="match status" value="1"/>
</dbReference>
<dbReference type="EC" id="2.1.1.77" evidence="3 9"/>
<keyword evidence="6 11" id="KW-0489">Methyltransferase</keyword>
<dbReference type="CDD" id="cd02440">
    <property type="entry name" value="AdoMet_MTases"/>
    <property type="match status" value="1"/>
</dbReference>
<keyword evidence="12" id="KW-1185">Reference proteome</keyword>
<feature type="compositionally biased region" description="Low complexity" evidence="10">
    <location>
        <begin position="1"/>
        <end position="19"/>
    </location>
</feature>
<gene>
    <name evidence="11" type="ORF">SAMN02745117_02351</name>
</gene>
<dbReference type="GO" id="GO:0004719">
    <property type="term" value="F:protein-L-isoaspartate (D-aspartate) O-methyltransferase activity"/>
    <property type="evidence" value="ECO:0007669"/>
    <property type="project" value="UniProtKB-UniRule"/>
</dbReference>
<dbReference type="PANTHER" id="PTHR11579">
    <property type="entry name" value="PROTEIN-L-ISOASPARTATE O-METHYLTRANSFERASE"/>
    <property type="match status" value="1"/>
</dbReference>
<dbReference type="Gene3D" id="3.40.50.150">
    <property type="entry name" value="Vaccinia Virus protein VP39"/>
    <property type="match status" value="1"/>
</dbReference>
<evidence type="ECO:0000313" key="12">
    <source>
        <dbReference type="Proteomes" id="UP000184327"/>
    </source>
</evidence>
<dbReference type="Proteomes" id="UP000184327">
    <property type="component" value="Unassembled WGS sequence"/>
</dbReference>
<evidence type="ECO:0000256" key="9">
    <source>
        <dbReference type="NCBIfam" id="TIGR00080"/>
    </source>
</evidence>
<accession>A0A1M5DBN7</accession>
<evidence type="ECO:0000256" key="1">
    <source>
        <dbReference type="ARBA" id="ARBA00004496"/>
    </source>
</evidence>
<dbReference type="NCBIfam" id="TIGR00080">
    <property type="entry name" value="pimt"/>
    <property type="match status" value="1"/>
</dbReference>